<dbReference type="InterPro" id="IPR000232">
    <property type="entry name" value="HSF_DNA-bd"/>
</dbReference>
<feature type="region of interest" description="Disordered" evidence="11">
    <location>
        <begin position="295"/>
        <end position="342"/>
    </location>
</feature>
<dbReference type="PANTHER" id="PTHR10015">
    <property type="entry name" value="HEAT SHOCK TRANSCRIPTION FACTOR"/>
    <property type="match status" value="1"/>
</dbReference>
<organism evidence="13">
    <name type="scientific">Hordeum vulgare subsp. vulgare</name>
    <name type="common">Domesticated barley</name>
    <dbReference type="NCBI Taxonomy" id="112509"/>
    <lineage>
        <taxon>Eukaryota</taxon>
        <taxon>Viridiplantae</taxon>
        <taxon>Streptophyta</taxon>
        <taxon>Embryophyta</taxon>
        <taxon>Tracheophyta</taxon>
        <taxon>Spermatophyta</taxon>
        <taxon>Magnoliopsida</taxon>
        <taxon>Liliopsida</taxon>
        <taxon>Poales</taxon>
        <taxon>Poaceae</taxon>
        <taxon>BOP clade</taxon>
        <taxon>Pooideae</taxon>
        <taxon>Triticodae</taxon>
        <taxon>Triticeae</taxon>
        <taxon>Hordeinae</taxon>
        <taxon>Hordeum</taxon>
    </lineage>
</organism>
<dbReference type="AlphaFoldDB" id="F2DGI0"/>
<evidence type="ECO:0000256" key="3">
    <source>
        <dbReference type="ARBA" id="ARBA00022553"/>
    </source>
</evidence>
<evidence type="ECO:0000256" key="6">
    <source>
        <dbReference type="ARBA" id="ARBA00023125"/>
    </source>
</evidence>
<dbReference type="Gene3D" id="1.10.10.10">
    <property type="entry name" value="Winged helix-like DNA-binding domain superfamily/Winged helix DNA-binding domain"/>
    <property type="match status" value="1"/>
</dbReference>
<name>F2DGI0_HORVV</name>
<dbReference type="PANTHER" id="PTHR10015:SF407">
    <property type="entry name" value="HEAT STRESS TRANSCRIPTION FACTOR A-9"/>
    <property type="match status" value="1"/>
</dbReference>
<evidence type="ECO:0000256" key="10">
    <source>
        <dbReference type="ARBA" id="ARBA00061350"/>
    </source>
</evidence>
<dbReference type="GO" id="GO:0043565">
    <property type="term" value="F:sequence-specific DNA binding"/>
    <property type="evidence" value="ECO:0007669"/>
    <property type="project" value="InterPro"/>
</dbReference>
<evidence type="ECO:0000256" key="7">
    <source>
        <dbReference type="ARBA" id="ARBA00023163"/>
    </source>
</evidence>
<sequence>VAQAQAGTSRSPPNPTQRAQKFTRNHPNPNQNPHAGTPPSSRPVPSPPQSPRKPGFPPPPRAAMGSSKGSPPPSAAGPSSAGAAPAPVGAVPKPPEVAPFLTKVYDMVSDAATDRVMSWSDAGNSFVIWDAHAFERDLLRHHFKHNNFSSFIRQLNTYGFRKVDPDRWEWANEGFLRGQKHLLKIIKRKKRPQEASRELEKAPVKASPGTENIEIGRYGGLVKEVETLKRDKALLMQQLVDLRHYQQSSNLEVQSLIQRLQLMEQNQKQMMALLAIVVQNPSLLNQLVQQQQQQQRRNSWRYEDGNKKRRFPALEQGPVTDQETSGAGAEIIQYRPPVPETSSQVIADEAYLSATAEPISSPPLNMPMDIDTETTSDNLNTQGSSGDIFADMPALPDFDDMQLWFGEDGELTLTIQDYDESPQSEQDCQMEAQHNHNNPQYADVITEA</sequence>
<keyword evidence="6" id="KW-0238">DNA-binding</keyword>
<evidence type="ECO:0000256" key="9">
    <source>
        <dbReference type="ARBA" id="ARBA00055032"/>
    </source>
</evidence>
<comment type="subunit">
    <text evidence="2">Homotrimer.</text>
</comment>
<dbReference type="GO" id="GO:0005634">
    <property type="term" value="C:nucleus"/>
    <property type="evidence" value="ECO:0007669"/>
    <property type="project" value="UniProtKB-SubCell"/>
</dbReference>
<evidence type="ECO:0000256" key="8">
    <source>
        <dbReference type="ARBA" id="ARBA00023242"/>
    </source>
</evidence>
<dbReference type="EMBL" id="AK362997">
    <property type="protein sequence ID" value="BAJ94201.1"/>
    <property type="molecule type" value="mRNA"/>
</dbReference>
<keyword evidence="7" id="KW-0804">Transcription</keyword>
<accession>F2DGI0</accession>
<comment type="similarity">
    <text evidence="10">Belongs to the HSF family. Class A subfamily.</text>
</comment>
<feature type="region of interest" description="Disordered" evidence="11">
    <location>
        <begin position="356"/>
        <end position="375"/>
    </location>
</feature>
<evidence type="ECO:0000313" key="13">
    <source>
        <dbReference type="EMBL" id="BAJ94201.1"/>
    </source>
</evidence>
<comment type="subcellular location">
    <subcellularLocation>
        <location evidence="1">Nucleus</location>
    </subcellularLocation>
</comment>
<evidence type="ECO:0000256" key="11">
    <source>
        <dbReference type="SAM" id="MobiDB-lite"/>
    </source>
</evidence>
<feature type="non-terminal residue" evidence="13">
    <location>
        <position position="1"/>
    </location>
</feature>
<keyword evidence="5" id="KW-0346">Stress response</keyword>
<reference evidence="13" key="1">
    <citation type="journal article" date="2011" name="Plant Physiol.">
        <title>Comprehensive sequence analysis of 24,783 barley full-length cDNAs derived from 12 clone libraries.</title>
        <authorList>
            <person name="Matsumoto T."/>
            <person name="Tanaka T."/>
            <person name="Sakai H."/>
            <person name="Amano N."/>
            <person name="Kanamori H."/>
            <person name="Kurita K."/>
            <person name="Kikuta A."/>
            <person name="Kamiya K."/>
            <person name="Yamamoto M."/>
            <person name="Ikawa H."/>
            <person name="Fujii N."/>
            <person name="Hori K."/>
            <person name="Itoh T."/>
            <person name="Sato K."/>
        </authorList>
    </citation>
    <scope>NUCLEOTIDE SEQUENCE</scope>
    <source>
        <tissue evidence="13">Shoot and root</tissue>
    </source>
</reference>
<keyword evidence="3" id="KW-0597">Phosphoprotein</keyword>
<dbReference type="PRINTS" id="PR00056">
    <property type="entry name" value="HSFDOMAIN"/>
</dbReference>
<dbReference type="SMART" id="SM00415">
    <property type="entry name" value="HSF"/>
    <property type="match status" value="1"/>
</dbReference>
<dbReference type="Pfam" id="PF00447">
    <property type="entry name" value="HSF_DNA-bind"/>
    <property type="match status" value="1"/>
</dbReference>
<feature type="compositionally biased region" description="Pro residues" evidence="11">
    <location>
        <begin position="40"/>
        <end position="61"/>
    </location>
</feature>
<feature type="domain" description="HSF-type DNA-binding" evidence="12">
    <location>
        <begin position="139"/>
        <end position="163"/>
    </location>
</feature>
<keyword evidence="8" id="KW-0539">Nucleus</keyword>
<dbReference type="FunFam" id="1.10.10.10:FF:000367">
    <property type="entry name" value="Heat stress transcription factor A-8"/>
    <property type="match status" value="1"/>
</dbReference>
<comment type="function">
    <text evidence="9">Transcriptional regulator that specifically binds DNA of heat shock promoter elements (HSE).</text>
</comment>
<dbReference type="InterPro" id="IPR036390">
    <property type="entry name" value="WH_DNA-bd_sf"/>
</dbReference>
<feature type="region of interest" description="Disordered" evidence="11">
    <location>
        <begin position="1"/>
        <end position="90"/>
    </location>
</feature>
<dbReference type="PROSITE" id="PS00434">
    <property type="entry name" value="HSF_DOMAIN"/>
    <property type="match status" value="1"/>
</dbReference>
<proteinExistence type="evidence at transcript level"/>
<protein>
    <submittedName>
        <fullName evidence="13">Predicted protein</fullName>
    </submittedName>
</protein>
<keyword evidence="4" id="KW-0805">Transcription regulation</keyword>
<dbReference type="InterPro" id="IPR036388">
    <property type="entry name" value="WH-like_DNA-bd_sf"/>
</dbReference>
<evidence type="ECO:0000259" key="12">
    <source>
        <dbReference type="PROSITE" id="PS00434"/>
    </source>
</evidence>
<evidence type="ECO:0000256" key="4">
    <source>
        <dbReference type="ARBA" id="ARBA00023015"/>
    </source>
</evidence>
<dbReference type="SUPFAM" id="SSF46785">
    <property type="entry name" value="Winged helix' DNA-binding domain"/>
    <property type="match status" value="1"/>
</dbReference>
<dbReference type="GO" id="GO:0003700">
    <property type="term" value="F:DNA-binding transcription factor activity"/>
    <property type="evidence" value="ECO:0007669"/>
    <property type="project" value="InterPro"/>
</dbReference>
<evidence type="ECO:0000256" key="2">
    <source>
        <dbReference type="ARBA" id="ARBA00011233"/>
    </source>
</evidence>
<evidence type="ECO:0000256" key="1">
    <source>
        <dbReference type="ARBA" id="ARBA00004123"/>
    </source>
</evidence>
<feature type="compositionally biased region" description="Polar residues" evidence="11">
    <location>
        <begin position="1"/>
        <end position="34"/>
    </location>
</feature>
<dbReference type="GO" id="GO:0009408">
    <property type="term" value="P:response to heat"/>
    <property type="evidence" value="ECO:0007669"/>
    <property type="project" value="UniProtKB-ARBA"/>
</dbReference>
<feature type="compositionally biased region" description="Low complexity" evidence="11">
    <location>
        <begin position="76"/>
        <end position="90"/>
    </location>
</feature>
<evidence type="ECO:0000256" key="5">
    <source>
        <dbReference type="ARBA" id="ARBA00023016"/>
    </source>
</evidence>